<name>A0A6C0HUU5_9ZZZZ</name>
<dbReference type="EMBL" id="MN740013">
    <property type="protein sequence ID" value="QHT83906.1"/>
    <property type="molecule type" value="Genomic_DNA"/>
</dbReference>
<accession>A0A6C0HUU5</accession>
<keyword evidence="1" id="KW-0812">Transmembrane</keyword>
<dbReference type="AlphaFoldDB" id="A0A6C0HUU5"/>
<proteinExistence type="predicted"/>
<keyword evidence="1" id="KW-1133">Transmembrane helix</keyword>
<protein>
    <submittedName>
        <fullName evidence="2">Uncharacterized protein</fullName>
    </submittedName>
</protein>
<evidence type="ECO:0000313" key="2">
    <source>
        <dbReference type="EMBL" id="QHT83906.1"/>
    </source>
</evidence>
<sequence length="148" mass="15876">MKTNSINVLVAVIFIAVIVSTLMISTTIVHPYSPDTIFSKEFPYEGFSNYNYSNTNGSPNTESSINDFLINNNTASCTKVDGFNGLFCKPYVADNTIDKFSELKGDPSCFGNSSGLSNSLGSLCLDKDLSNALKTRGGNQTGADMQIG</sequence>
<evidence type="ECO:0000256" key="1">
    <source>
        <dbReference type="SAM" id="Phobius"/>
    </source>
</evidence>
<reference evidence="2" key="1">
    <citation type="journal article" date="2020" name="Nature">
        <title>Giant virus diversity and host interactions through global metagenomics.</title>
        <authorList>
            <person name="Schulz F."/>
            <person name="Roux S."/>
            <person name="Paez-Espino D."/>
            <person name="Jungbluth S."/>
            <person name="Walsh D.A."/>
            <person name="Denef V.J."/>
            <person name="McMahon K.D."/>
            <person name="Konstantinidis K.T."/>
            <person name="Eloe-Fadrosh E.A."/>
            <person name="Kyrpides N.C."/>
            <person name="Woyke T."/>
        </authorList>
    </citation>
    <scope>NUCLEOTIDE SEQUENCE</scope>
    <source>
        <strain evidence="2">GVMAG-M-3300023184-168</strain>
    </source>
</reference>
<keyword evidence="1" id="KW-0472">Membrane</keyword>
<organism evidence="2">
    <name type="scientific">viral metagenome</name>
    <dbReference type="NCBI Taxonomy" id="1070528"/>
    <lineage>
        <taxon>unclassified sequences</taxon>
        <taxon>metagenomes</taxon>
        <taxon>organismal metagenomes</taxon>
    </lineage>
</organism>
<feature type="transmembrane region" description="Helical" evidence="1">
    <location>
        <begin position="6"/>
        <end position="29"/>
    </location>
</feature>